<dbReference type="RefSeq" id="WP_073433554.1">
    <property type="nucleotide sequence ID" value="NZ_BJXU01000005.1"/>
</dbReference>
<dbReference type="Gene3D" id="3.40.50.720">
    <property type="entry name" value="NAD(P)-binding Rossmann-like Domain"/>
    <property type="match status" value="1"/>
</dbReference>
<dbReference type="Pfam" id="PF02625">
    <property type="entry name" value="XdhC_CoxI"/>
    <property type="match status" value="1"/>
</dbReference>
<evidence type="ECO:0000259" key="2">
    <source>
        <dbReference type="Pfam" id="PF13478"/>
    </source>
</evidence>
<evidence type="ECO:0000313" key="5">
    <source>
        <dbReference type="Proteomes" id="UP000184123"/>
    </source>
</evidence>
<dbReference type="OrthoDB" id="61481at2"/>
<dbReference type="InterPro" id="IPR052698">
    <property type="entry name" value="MoCofactor_Util/Proc"/>
</dbReference>
<name>A0A1M7AVR4_9GAMM</name>
<feature type="domain" description="XdhC- CoxI" evidence="1">
    <location>
        <begin position="14"/>
        <end position="74"/>
    </location>
</feature>
<dbReference type="NCBIfam" id="TIGR02964">
    <property type="entry name" value="xanthine_xdhC"/>
    <property type="match status" value="1"/>
</dbReference>
<dbReference type="InterPro" id="IPR027051">
    <property type="entry name" value="XdhC_Rossmann_dom"/>
</dbReference>
<evidence type="ECO:0000313" key="3">
    <source>
        <dbReference type="EMBL" id="GEN22238.1"/>
    </source>
</evidence>
<dbReference type="EMBL" id="FRCA01000001">
    <property type="protein sequence ID" value="SHL46840.1"/>
    <property type="molecule type" value="Genomic_DNA"/>
</dbReference>
<dbReference type="InterPro" id="IPR003777">
    <property type="entry name" value="XdhC_CoxI"/>
</dbReference>
<reference evidence="4 5" key="1">
    <citation type="submission" date="2016-11" db="EMBL/GenBank/DDBJ databases">
        <authorList>
            <person name="Jaros S."/>
            <person name="Januszkiewicz K."/>
            <person name="Wedrychowicz H."/>
        </authorList>
    </citation>
    <scope>NUCLEOTIDE SEQUENCE [LARGE SCALE GENOMIC DNA]</scope>
    <source>
        <strain evidence="4 5">DSM 4740</strain>
    </source>
</reference>
<dbReference type="InterPro" id="IPR014308">
    <property type="entry name" value="Xanthine_DH_XdhC"/>
</dbReference>
<reference evidence="3 6" key="2">
    <citation type="submission" date="2019-07" db="EMBL/GenBank/DDBJ databases">
        <title>Whole genome shotgun sequence of Halomonas cupida NBRC 102219.</title>
        <authorList>
            <person name="Hosoyama A."/>
            <person name="Uohara A."/>
            <person name="Ohji S."/>
            <person name="Ichikawa N."/>
        </authorList>
    </citation>
    <scope>NUCLEOTIDE SEQUENCE [LARGE SCALE GENOMIC DNA]</scope>
    <source>
        <strain evidence="3 6">NBRC 102219</strain>
    </source>
</reference>
<evidence type="ECO:0000313" key="6">
    <source>
        <dbReference type="Proteomes" id="UP000321726"/>
    </source>
</evidence>
<protein>
    <submittedName>
        <fullName evidence="4">Xanthine dehydrogenase accessory factor</fullName>
    </submittedName>
    <submittedName>
        <fullName evidence="3">Xanthine dehydrogenase accessory protein XdhC</fullName>
    </submittedName>
</protein>
<dbReference type="EMBL" id="BJXU01000005">
    <property type="protein sequence ID" value="GEN22238.1"/>
    <property type="molecule type" value="Genomic_DNA"/>
</dbReference>
<dbReference type="Pfam" id="PF13478">
    <property type="entry name" value="XdhC_C"/>
    <property type="match status" value="1"/>
</dbReference>
<dbReference type="STRING" id="44933.SAMN05660971_00662"/>
<dbReference type="Proteomes" id="UP000321726">
    <property type="component" value="Unassembled WGS sequence"/>
</dbReference>
<gene>
    <name evidence="3" type="ORF">HCU01_01870</name>
    <name evidence="4" type="ORF">SAMN05660971_00662</name>
</gene>
<keyword evidence="6" id="KW-1185">Reference proteome</keyword>
<dbReference type="AlphaFoldDB" id="A0A1M7AVR4"/>
<accession>A0A1M7AVR4</accession>
<evidence type="ECO:0000259" key="1">
    <source>
        <dbReference type="Pfam" id="PF02625"/>
    </source>
</evidence>
<evidence type="ECO:0000313" key="4">
    <source>
        <dbReference type="EMBL" id="SHL46840.1"/>
    </source>
</evidence>
<organism evidence="4 5">
    <name type="scientific">Halomonas cupida</name>
    <dbReference type="NCBI Taxonomy" id="44933"/>
    <lineage>
        <taxon>Bacteria</taxon>
        <taxon>Pseudomonadati</taxon>
        <taxon>Pseudomonadota</taxon>
        <taxon>Gammaproteobacteria</taxon>
        <taxon>Oceanospirillales</taxon>
        <taxon>Halomonadaceae</taxon>
        <taxon>Halomonas</taxon>
    </lineage>
</organism>
<sequence>MNREPWYEALARLQRDGMPHVVATQVTSQGSTPREPGARMIITPDRVYDTLGGGTFEWQVIAAARDNLAAGKAGMQLEAFSLGGRSGQCCGGFVNVILETWPGSEVRLALFGAGHVGRHIAHLVEPLDWRLDWYDSRDDGFAELPDASPRQHRHTMPDPQAAVDGLASHSHLLILTHDHAEDYALVDAALKRGDCASIGLIGSRSKWVSFRRRLEAAGHTAEAISTVRCPIGDSGGNKAPYAVALSAVAELQPICTRLDDKNLKRGEGRGIDGASLRSLFN</sequence>
<feature type="domain" description="XdhC Rossmann" evidence="2">
    <location>
        <begin position="108"/>
        <end position="251"/>
    </location>
</feature>
<dbReference type="PANTHER" id="PTHR30388:SF6">
    <property type="entry name" value="XANTHINE DEHYDROGENASE SUBUNIT A-RELATED"/>
    <property type="match status" value="1"/>
</dbReference>
<proteinExistence type="predicted"/>
<dbReference type="Proteomes" id="UP000184123">
    <property type="component" value="Unassembled WGS sequence"/>
</dbReference>
<dbReference type="PANTHER" id="PTHR30388">
    <property type="entry name" value="ALDEHYDE OXIDOREDUCTASE MOLYBDENUM COFACTOR ASSEMBLY PROTEIN"/>
    <property type="match status" value="1"/>
</dbReference>